<organism evidence="1 2">
    <name type="scientific">Plakobranchus ocellatus</name>
    <dbReference type="NCBI Taxonomy" id="259542"/>
    <lineage>
        <taxon>Eukaryota</taxon>
        <taxon>Metazoa</taxon>
        <taxon>Spiralia</taxon>
        <taxon>Lophotrochozoa</taxon>
        <taxon>Mollusca</taxon>
        <taxon>Gastropoda</taxon>
        <taxon>Heterobranchia</taxon>
        <taxon>Euthyneura</taxon>
        <taxon>Panpulmonata</taxon>
        <taxon>Sacoglossa</taxon>
        <taxon>Placobranchoidea</taxon>
        <taxon>Plakobranchidae</taxon>
        <taxon>Plakobranchus</taxon>
    </lineage>
</organism>
<dbReference type="AlphaFoldDB" id="A0AAV3XY66"/>
<protein>
    <recommendedName>
        <fullName evidence="3">Prokineticin domain-containing protein</fullName>
    </recommendedName>
</protein>
<evidence type="ECO:0000313" key="1">
    <source>
        <dbReference type="EMBL" id="GFN75354.1"/>
    </source>
</evidence>
<keyword evidence="2" id="KW-1185">Reference proteome</keyword>
<dbReference type="Proteomes" id="UP000735302">
    <property type="component" value="Unassembled WGS sequence"/>
</dbReference>
<name>A0AAV3XY66_9GAST</name>
<sequence length="99" mass="10839">MVVQHRIPLLPPPEVKNCTSVAACSTISGCCLRGRCSKSGNIFDRCYVRESHNGRAQFHEVWTRSDLCPCASTFTCLDVDSGDIHPEHGPRGFCMPGMG</sequence>
<dbReference type="PROSITE" id="PS51257">
    <property type="entry name" value="PROKAR_LIPOPROTEIN"/>
    <property type="match status" value="1"/>
</dbReference>
<dbReference type="EMBL" id="BLXT01000264">
    <property type="protein sequence ID" value="GFN75354.1"/>
    <property type="molecule type" value="Genomic_DNA"/>
</dbReference>
<comment type="caution">
    <text evidence="1">The sequence shown here is derived from an EMBL/GenBank/DDBJ whole genome shotgun (WGS) entry which is preliminary data.</text>
</comment>
<reference evidence="1 2" key="1">
    <citation type="journal article" date="2021" name="Elife">
        <title>Chloroplast acquisition without the gene transfer in kleptoplastic sea slugs, Plakobranchus ocellatus.</title>
        <authorList>
            <person name="Maeda T."/>
            <person name="Takahashi S."/>
            <person name="Yoshida T."/>
            <person name="Shimamura S."/>
            <person name="Takaki Y."/>
            <person name="Nagai Y."/>
            <person name="Toyoda A."/>
            <person name="Suzuki Y."/>
            <person name="Arimoto A."/>
            <person name="Ishii H."/>
            <person name="Satoh N."/>
            <person name="Nishiyama T."/>
            <person name="Hasebe M."/>
            <person name="Maruyama T."/>
            <person name="Minagawa J."/>
            <person name="Obokata J."/>
            <person name="Shigenobu S."/>
        </authorList>
    </citation>
    <scope>NUCLEOTIDE SEQUENCE [LARGE SCALE GENOMIC DNA]</scope>
</reference>
<gene>
    <name evidence="1" type="ORF">PoB_000186000</name>
</gene>
<accession>A0AAV3XY66</accession>
<evidence type="ECO:0008006" key="3">
    <source>
        <dbReference type="Google" id="ProtNLM"/>
    </source>
</evidence>
<evidence type="ECO:0000313" key="2">
    <source>
        <dbReference type="Proteomes" id="UP000735302"/>
    </source>
</evidence>
<proteinExistence type="predicted"/>